<sequence length="540" mass="61795">MDVIFVWIVTFVVGFWIFKKINQWKDLPPGPWGLPIVGYLPYLDRHHPHLTLSAISKRYGPIYGLQMGSIYTVVLSDHRLIREAFSKDVFSGRAPLYLTHGIMKGNGLICAEGALWKDQRKLVTSWLKSFGMSKHGAIREKLAKRISSGVHELIQNVRDARGSPIPLPNMISNSLGNVVNDIIFGFKFPLDDKTWKWFRQIQEEGCHEMGVAGVVNFLPFIRLISPSTQKTMKVLVRGQAQTHRLYASIIAKRRKMLGLQVPPKAVHIEHENIFNDHPEGFIKCIKYSKHASNTEVHYFDPKVLIPSNDECIMDSFLAEQKRRYENGEENAYFMRDEQMHYLLADMFGAGLDTTAVTFSWVLLYMSLYTEVQEKVREEILSVYPEECEVDSAKLPYLTAVICETQRIRSIVPVGIPHGCLQDTFLGNYRIPKGTMVVPLQWAVHMDPDVWEDPESFNPNRFIDDRGELLKPQEFIPFQTGKRMCPGDELSRMLTVGLITRLLRDFRIRLSSDPPTAEEMKGEVGIVLTPPKVLYICEPIT</sequence>
<keyword evidence="4" id="KW-0560">Oxidoreductase</keyword>
<protein>
    <submittedName>
        <fullName evidence="7">Cytochrome P450 306a1</fullName>
    </submittedName>
</protein>
<organism evidence="6 7">
    <name type="scientific">Bicyclus anynana</name>
    <name type="common">Squinting bush brown butterfly</name>
    <dbReference type="NCBI Taxonomy" id="110368"/>
    <lineage>
        <taxon>Eukaryota</taxon>
        <taxon>Metazoa</taxon>
        <taxon>Ecdysozoa</taxon>
        <taxon>Arthropoda</taxon>
        <taxon>Hexapoda</taxon>
        <taxon>Insecta</taxon>
        <taxon>Pterygota</taxon>
        <taxon>Neoptera</taxon>
        <taxon>Endopterygota</taxon>
        <taxon>Lepidoptera</taxon>
        <taxon>Glossata</taxon>
        <taxon>Ditrysia</taxon>
        <taxon>Papilionoidea</taxon>
        <taxon>Nymphalidae</taxon>
        <taxon>Satyrinae</taxon>
        <taxon>Satyrini</taxon>
        <taxon>Mycalesina</taxon>
        <taxon>Bicyclus</taxon>
    </lineage>
</organism>
<comment type="cofactor">
    <cofactor evidence="5">
        <name>heme</name>
        <dbReference type="ChEBI" id="CHEBI:30413"/>
    </cofactor>
</comment>
<comment type="similarity">
    <text evidence="1">Belongs to the cytochrome P450 family.</text>
</comment>
<evidence type="ECO:0000313" key="6">
    <source>
        <dbReference type="Proteomes" id="UP001652582"/>
    </source>
</evidence>
<keyword evidence="4" id="KW-0503">Monooxygenase</keyword>
<dbReference type="SUPFAM" id="SSF48264">
    <property type="entry name" value="Cytochrome P450"/>
    <property type="match status" value="1"/>
</dbReference>
<keyword evidence="2 5" id="KW-0479">Metal-binding</keyword>
<dbReference type="InterPro" id="IPR036396">
    <property type="entry name" value="Cyt_P450_sf"/>
</dbReference>
<dbReference type="GeneID" id="112054734"/>
<dbReference type="PANTHER" id="PTHR24300">
    <property type="entry name" value="CYTOCHROME P450 508A4-RELATED"/>
    <property type="match status" value="1"/>
</dbReference>
<dbReference type="Pfam" id="PF00067">
    <property type="entry name" value="p450"/>
    <property type="match status" value="1"/>
</dbReference>
<dbReference type="PRINTS" id="PR00385">
    <property type="entry name" value="P450"/>
</dbReference>
<keyword evidence="3 5" id="KW-0408">Iron</keyword>
<evidence type="ECO:0000256" key="4">
    <source>
        <dbReference type="ARBA" id="ARBA00023033"/>
    </source>
</evidence>
<evidence type="ECO:0000256" key="5">
    <source>
        <dbReference type="PIRSR" id="PIRSR602401-1"/>
    </source>
</evidence>
<keyword evidence="6" id="KW-1185">Reference proteome</keyword>
<feature type="binding site" description="axial binding residue" evidence="5">
    <location>
        <position position="484"/>
    </location>
    <ligand>
        <name>heme</name>
        <dbReference type="ChEBI" id="CHEBI:30413"/>
    </ligand>
    <ligandPart>
        <name>Fe</name>
        <dbReference type="ChEBI" id="CHEBI:18248"/>
    </ligandPart>
</feature>
<name>A0A6J1NZU8_BICAN</name>
<evidence type="ECO:0000256" key="3">
    <source>
        <dbReference type="ARBA" id="ARBA00023004"/>
    </source>
</evidence>
<reference evidence="7" key="1">
    <citation type="submission" date="2025-08" db="UniProtKB">
        <authorList>
            <consortium name="RefSeq"/>
        </authorList>
    </citation>
    <scope>IDENTIFICATION</scope>
</reference>
<dbReference type="OrthoDB" id="1844152at2759"/>
<dbReference type="InterPro" id="IPR002401">
    <property type="entry name" value="Cyt_P450_E_grp-I"/>
</dbReference>
<evidence type="ECO:0000256" key="1">
    <source>
        <dbReference type="ARBA" id="ARBA00010617"/>
    </source>
</evidence>
<dbReference type="InterPro" id="IPR050182">
    <property type="entry name" value="Cytochrome_P450_fam2"/>
</dbReference>
<dbReference type="RefSeq" id="XP_023950388.2">
    <property type="nucleotide sequence ID" value="XM_024094620.2"/>
</dbReference>
<dbReference type="Proteomes" id="UP001652582">
    <property type="component" value="Chromosome 5"/>
</dbReference>
<dbReference type="PANTHER" id="PTHR24300:SF403">
    <property type="entry name" value="CYTOCHROME P450 306A1"/>
    <property type="match status" value="1"/>
</dbReference>
<keyword evidence="5" id="KW-0349">Heme</keyword>
<gene>
    <name evidence="7" type="primary">LOC112054734</name>
</gene>
<proteinExistence type="inferred from homology"/>
<evidence type="ECO:0000256" key="2">
    <source>
        <dbReference type="ARBA" id="ARBA00022723"/>
    </source>
</evidence>
<accession>A0A6J1NZU8</accession>
<dbReference type="Gene3D" id="1.10.630.10">
    <property type="entry name" value="Cytochrome P450"/>
    <property type="match status" value="1"/>
</dbReference>
<dbReference type="PRINTS" id="PR00463">
    <property type="entry name" value="EP450I"/>
</dbReference>
<dbReference type="InterPro" id="IPR001128">
    <property type="entry name" value="Cyt_P450"/>
</dbReference>
<evidence type="ECO:0000313" key="7">
    <source>
        <dbReference type="RefSeq" id="XP_023950388.2"/>
    </source>
</evidence>